<dbReference type="GO" id="GO:0005886">
    <property type="term" value="C:plasma membrane"/>
    <property type="evidence" value="ECO:0007669"/>
    <property type="project" value="TreeGrafter"/>
</dbReference>
<dbReference type="GeneID" id="58089633"/>
<comment type="subcellular location">
    <subcellularLocation>
        <location evidence="1">Membrane</location>
        <topology evidence="1">Multi-pass membrane protein</topology>
    </subcellularLocation>
</comment>
<evidence type="ECO:0000256" key="5">
    <source>
        <dbReference type="SAM" id="Phobius"/>
    </source>
</evidence>
<evidence type="ECO:0000313" key="8">
    <source>
        <dbReference type="EMBL" id="TBW70652.1"/>
    </source>
</evidence>
<dbReference type="SUPFAM" id="SSF141322">
    <property type="entry name" value="NfeD domain-like"/>
    <property type="match status" value="1"/>
</dbReference>
<sequence>MTVINGIHTFFLLNFSSDVSWIFDVAQILTHPLMTLILTVAIFLGFLYQLYSPKINLIGVVAALCLLLLFLGFLINGDVNLISVILFGIGVIFVIIELFIVGAVIGFFGIVLISLSLIMLGDNLFIMLFNVIIAVILSIVEWVILVKLLNRKIPFFEKVVLKDSTNAEAGYRSHDDRSHLVGKIARTSTDLRPAGIILINDERIDAVSDGSFILRNKDVKILEVEGTRVVVREID</sequence>
<organism evidence="8 9">
    <name type="scientific">Staphylococcus lugdunensis</name>
    <dbReference type="NCBI Taxonomy" id="28035"/>
    <lineage>
        <taxon>Bacteria</taxon>
        <taxon>Bacillati</taxon>
        <taxon>Bacillota</taxon>
        <taxon>Bacilli</taxon>
        <taxon>Bacillales</taxon>
        <taxon>Staphylococcaceae</taxon>
        <taxon>Staphylococcus</taxon>
    </lineage>
</organism>
<dbReference type="PANTHER" id="PTHR33507:SF3">
    <property type="entry name" value="INNER MEMBRANE PROTEIN YBBJ"/>
    <property type="match status" value="1"/>
</dbReference>
<dbReference type="InterPro" id="IPR052165">
    <property type="entry name" value="Membrane_assoc_protease"/>
</dbReference>
<dbReference type="InterPro" id="IPR002810">
    <property type="entry name" value="NfeD-like_C"/>
</dbReference>
<dbReference type="EMBL" id="SCHB01000009">
    <property type="protein sequence ID" value="TBW70652.1"/>
    <property type="molecule type" value="Genomic_DNA"/>
</dbReference>
<dbReference type="Pfam" id="PF01957">
    <property type="entry name" value="NfeD"/>
    <property type="match status" value="1"/>
</dbReference>
<evidence type="ECO:0000256" key="3">
    <source>
        <dbReference type="ARBA" id="ARBA00022989"/>
    </source>
</evidence>
<name>A0A292DFN3_STALU</name>
<dbReference type="InterPro" id="IPR056739">
    <property type="entry name" value="NfeD_membrane"/>
</dbReference>
<dbReference type="GO" id="GO:0006508">
    <property type="term" value="P:proteolysis"/>
    <property type="evidence" value="ECO:0007669"/>
    <property type="project" value="UniProtKB-KW"/>
</dbReference>
<feature type="transmembrane region" description="Helical" evidence="5">
    <location>
        <begin position="81"/>
        <end position="112"/>
    </location>
</feature>
<feature type="transmembrane region" description="Helical" evidence="5">
    <location>
        <begin position="28"/>
        <end position="48"/>
    </location>
</feature>
<gene>
    <name evidence="8" type="ORF">EQ812_11365</name>
</gene>
<keyword evidence="8" id="KW-0378">Hydrolase</keyword>
<dbReference type="Gene3D" id="2.40.50.140">
    <property type="entry name" value="Nucleic acid-binding proteins"/>
    <property type="match status" value="1"/>
</dbReference>
<keyword evidence="8" id="KW-0645">Protease</keyword>
<reference evidence="8 9" key="1">
    <citation type="journal article" date="2019" name="Sci. Transl. Med.">
        <title>Quorum sensing between bacterial species on the skin protects against epidermal injury in atopic dermatitis.</title>
        <authorList>
            <person name="Williams M.R."/>
        </authorList>
    </citation>
    <scope>NUCLEOTIDE SEQUENCE [LARGE SCALE GENOMIC DNA]</scope>
    <source>
        <strain evidence="8 9">E7</strain>
    </source>
</reference>
<dbReference type="InterPro" id="IPR012340">
    <property type="entry name" value="NA-bd_OB-fold"/>
</dbReference>
<accession>A0A292DFN3</accession>
<dbReference type="RefSeq" id="WP_002492691.1">
    <property type="nucleotide sequence ID" value="NZ_AP021848.1"/>
</dbReference>
<evidence type="ECO:0000313" key="9">
    <source>
        <dbReference type="Proteomes" id="UP000293637"/>
    </source>
</evidence>
<evidence type="ECO:0000259" key="6">
    <source>
        <dbReference type="Pfam" id="PF01957"/>
    </source>
</evidence>
<protein>
    <submittedName>
        <fullName evidence="8">Serine protease</fullName>
    </submittedName>
</protein>
<keyword evidence="4 5" id="KW-0472">Membrane</keyword>
<dbReference type="AlphaFoldDB" id="A0A292DFN3"/>
<evidence type="ECO:0000259" key="7">
    <source>
        <dbReference type="Pfam" id="PF24961"/>
    </source>
</evidence>
<evidence type="ECO:0000256" key="4">
    <source>
        <dbReference type="ARBA" id="ARBA00023136"/>
    </source>
</evidence>
<dbReference type="PANTHER" id="PTHR33507">
    <property type="entry name" value="INNER MEMBRANE PROTEIN YBBJ"/>
    <property type="match status" value="1"/>
</dbReference>
<comment type="caution">
    <text evidence="8">The sequence shown here is derived from an EMBL/GenBank/DDBJ whole genome shotgun (WGS) entry which is preliminary data.</text>
</comment>
<feature type="transmembrane region" description="Helical" evidence="5">
    <location>
        <begin position="124"/>
        <end position="145"/>
    </location>
</feature>
<proteinExistence type="predicted"/>
<keyword evidence="3 5" id="KW-1133">Transmembrane helix</keyword>
<evidence type="ECO:0000256" key="1">
    <source>
        <dbReference type="ARBA" id="ARBA00004141"/>
    </source>
</evidence>
<feature type="domain" description="NfeD integral membrane" evidence="7">
    <location>
        <begin position="35"/>
        <end position="147"/>
    </location>
</feature>
<feature type="domain" description="NfeD-like C-terminal" evidence="6">
    <location>
        <begin position="179"/>
        <end position="232"/>
    </location>
</feature>
<keyword evidence="2 5" id="KW-0812">Transmembrane</keyword>
<dbReference type="Pfam" id="PF24961">
    <property type="entry name" value="NfeD_membrane"/>
    <property type="match status" value="1"/>
</dbReference>
<evidence type="ECO:0000256" key="2">
    <source>
        <dbReference type="ARBA" id="ARBA00022692"/>
    </source>
</evidence>
<dbReference type="Proteomes" id="UP000293637">
    <property type="component" value="Unassembled WGS sequence"/>
</dbReference>
<feature type="transmembrane region" description="Helical" evidence="5">
    <location>
        <begin position="55"/>
        <end position="75"/>
    </location>
</feature>
<dbReference type="GO" id="GO:0008233">
    <property type="term" value="F:peptidase activity"/>
    <property type="evidence" value="ECO:0007669"/>
    <property type="project" value="UniProtKB-KW"/>
</dbReference>